<keyword evidence="7 8" id="KW-0472">Membrane</keyword>
<feature type="transmembrane region" description="Helical" evidence="8">
    <location>
        <begin position="144"/>
        <end position="161"/>
    </location>
</feature>
<keyword evidence="6 8" id="KW-1133">Transmembrane helix</keyword>
<evidence type="ECO:0000313" key="9">
    <source>
        <dbReference type="EMBL" id="ACB51219.1"/>
    </source>
</evidence>
<evidence type="ECO:0000313" key="10">
    <source>
        <dbReference type="Proteomes" id="UP000001203"/>
    </source>
</evidence>
<dbReference type="KEGG" id="cyt:cce_1869"/>
<dbReference type="InterPro" id="IPR022505">
    <property type="entry name" value="Exosortase_cyanobac"/>
</dbReference>
<dbReference type="OrthoDB" id="461510at2"/>
<feature type="transmembrane region" description="Helical" evidence="8">
    <location>
        <begin position="251"/>
        <end position="270"/>
    </location>
</feature>
<gene>
    <name evidence="9" type="ordered locus">cce_1869</name>
</gene>
<reference evidence="9 10" key="1">
    <citation type="journal article" date="2008" name="Proc. Natl. Acad. Sci. U.S.A.">
        <title>The genome of Cyanothece 51142, a unicellular diazotrophic cyanobacterium important in the marine nitrogen cycle.</title>
        <authorList>
            <person name="Welsh E.A."/>
            <person name="Liberton M."/>
            <person name="Stoeckel J."/>
            <person name="Loh T."/>
            <person name="Elvitigala T."/>
            <person name="Wang C."/>
            <person name="Wollam A."/>
            <person name="Fulton R.S."/>
            <person name="Clifton S.W."/>
            <person name="Jacobs J.M."/>
            <person name="Aurora R."/>
            <person name="Ghosh B.K."/>
            <person name="Sherman L.A."/>
            <person name="Smith R.D."/>
            <person name="Wilson R.K."/>
            <person name="Pakrasi H.B."/>
        </authorList>
    </citation>
    <scope>NUCLEOTIDE SEQUENCE [LARGE SCALE GENOMIC DNA]</scope>
    <source>
        <strain evidence="10">ATCC 51142 / BH68</strain>
    </source>
</reference>
<organism evidence="9 10">
    <name type="scientific">Crocosphaera subtropica (strain ATCC 51142 / BH68)</name>
    <name type="common">Cyanothece sp. (strain ATCC 51142)</name>
    <dbReference type="NCBI Taxonomy" id="43989"/>
    <lineage>
        <taxon>Bacteria</taxon>
        <taxon>Bacillati</taxon>
        <taxon>Cyanobacteriota</taxon>
        <taxon>Cyanophyceae</taxon>
        <taxon>Oscillatoriophycideae</taxon>
        <taxon>Chroococcales</taxon>
        <taxon>Aphanothecaceae</taxon>
        <taxon>Crocosphaera</taxon>
        <taxon>Crocosphaera subtropica</taxon>
    </lineage>
</organism>
<dbReference type="InterPro" id="IPR026392">
    <property type="entry name" value="Exo/Archaeosortase_dom"/>
</dbReference>
<dbReference type="HOGENOM" id="CLU_077354_0_0_3"/>
<dbReference type="eggNOG" id="ENOG502ZA1F">
    <property type="taxonomic scope" value="Bacteria"/>
</dbReference>
<dbReference type="RefSeq" id="WP_009545680.1">
    <property type="nucleotide sequence ID" value="NC_010546.1"/>
</dbReference>
<feature type="transmembrane region" description="Helical" evidence="8">
    <location>
        <begin position="120"/>
        <end position="137"/>
    </location>
</feature>
<dbReference type="AlphaFoldDB" id="B1X0D0"/>
<sequence>MEILEKLGKPSYLLLGIIAAITALHFTLLEHEGNQNLISVSILIWLTAASLLWDKYQEKNLDLKSNLPSTVLGIILIVLALLRSISTSGYHFFLCPFIFAVGLVLLTAGFKGFQFYRQELYVFSLFLLYPAIMRFLGMIGMEKWTAIFSTFMLYILGFQPYREGVSIILPTGRVEVLYSCAGIDIVTLMIICSILLFFIVPLKTSQKILCLFLAPIIGFLVNCIRIGLLTYFVSKSADEAFEYWHGQDGSLAFAMISVILFGLFCWFSYIRPLTLESQD</sequence>
<comment type="subcellular location">
    <subcellularLocation>
        <location evidence="1">Cell membrane</location>
        <topology evidence="1">Multi-pass membrane protein</topology>
    </subcellularLocation>
</comment>
<evidence type="ECO:0000256" key="7">
    <source>
        <dbReference type="ARBA" id="ARBA00023136"/>
    </source>
</evidence>
<feature type="transmembrane region" description="Helical" evidence="8">
    <location>
        <begin position="65"/>
        <end position="82"/>
    </location>
</feature>
<evidence type="ECO:0000256" key="1">
    <source>
        <dbReference type="ARBA" id="ARBA00004651"/>
    </source>
</evidence>
<evidence type="ECO:0000256" key="6">
    <source>
        <dbReference type="ARBA" id="ARBA00022989"/>
    </source>
</evidence>
<feature type="transmembrane region" description="Helical" evidence="8">
    <location>
        <begin position="89"/>
        <end position="108"/>
    </location>
</feature>
<dbReference type="GO" id="GO:0008233">
    <property type="term" value="F:peptidase activity"/>
    <property type="evidence" value="ECO:0007669"/>
    <property type="project" value="UniProtKB-KW"/>
</dbReference>
<dbReference type="NCBIfam" id="TIGR04178">
    <property type="entry name" value="exo_archaeo"/>
    <property type="match status" value="1"/>
</dbReference>
<evidence type="ECO:0000256" key="2">
    <source>
        <dbReference type="ARBA" id="ARBA00022475"/>
    </source>
</evidence>
<dbReference type="InterPro" id="IPR019127">
    <property type="entry name" value="Exosortase"/>
</dbReference>
<evidence type="ECO:0000256" key="5">
    <source>
        <dbReference type="ARBA" id="ARBA00022801"/>
    </source>
</evidence>
<protein>
    <recommendedName>
        <fullName evidence="11">Cyanoexosortase A</fullName>
    </recommendedName>
</protein>
<keyword evidence="4 8" id="KW-0812">Transmembrane</keyword>
<dbReference type="Pfam" id="PF09721">
    <property type="entry name" value="Exosortase_EpsH"/>
    <property type="match status" value="1"/>
</dbReference>
<name>B1X0D0_CROS5</name>
<proteinExistence type="predicted"/>
<accession>B1X0D0</accession>
<evidence type="ECO:0000256" key="4">
    <source>
        <dbReference type="ARBA" id="ARBA00022692"/>
    </source>
</evidence>
<keyword evidence="3" id="KW-0645">Protease</keyword>
<dbReference type="EMBL" id="CP000806">
    <property type="protein sequence ID" value="ACB51219.1"/>
    <property type="molecule type" value="Genomic_DNA"/>
</dbReference>
<keyword evidence="2" id="KW-1003">Cell membrane</keyword>
<dbReference type="STRING" id="43989.cce_1869"/>
<evidence type="ECO:0000256" key="8">
    <source>
        <dbReference type="SAM" id="Phobius"/>
    </source>
</evidence>
<evidence type="ECO:0000256" key="3">
    <source>
        <dbReference type="ARBA" id="ARBA00022670"/>
    </source>
</evidence>
<feature type="transmembrane region" description="Helical" evidence="8">
    <location>
        <begin position="36"/>
        <end position="53"/>
    </location>
</feature>
<feature type="transmembrane region" description="Helical" evidence="8">
    <location>
        <begin position="208"/>
        <end position="231"/>
    </location>
</feature>
<feature type="transmembrane region" description="Helical" evidence="8">
    <location>
        <begin position="12"/>
        <end position="29"/>
    </location>
</feature>
<keyword evidence="5" id="KW-0378">Hydrolase</keyword>
<dbReference type="GO" id="GO:0006508">
    <property type="term" value="P:proteolysis"/>
    <property type="evidence" value="ECO:0007669"/>
    <property type="project" value="UniProtKB-KW"/>
</dbReference>
<dbReference type="Proteomes" id="UP000001203">
    <property type="component" value="Chromosome circular"/>
</dbReference>
<dbReference type="GO" id="GO:0005886">
    <property type="term" value="C:plasma membrane"/>
    <property type="evidence" value="ECO:0007669"/>
    <property type="project" value="UniProtKB-SubCell"/>
</dbReference>
<keyword evidence="10" id="KW-1185">Reference proteome</keyword>
<feature type="transmembrane region" description="Helical" evidence="8">
    <location>
        <begin position="176"/>
        <end position="201"/>
    </location>
</feature>
<evidence type="ECO:0008006" key="11">
    <source>
        <dbReference type="Google" id="ProtNLM"/>
    </source>
</evidence>
<dbReference type="NCBIfam" id="TIGR03763">
    <property type="entry name" value="cyanoexo_CrtA"/>
    <property type="match status" value="1"/>
</dbReference>